<gene>
    <name evidence="1" type="ORF">CVV65_00695</name>
</gene>
<dbReference type="Pfam" id="PF05991">
    <property type="entry name" value="NYN_YacP"/>
    <property type="match status" value="1"/>
</dbReference>
<sequence>MEEVVIVDGYNVIGASPELAALKAESMEEARARLLQWLGEYGAYTGKTVIAVFDGRCAPERRGPDRVNGIEVYFTDDDQTADQWIERVVRERVGNRNARIFVVTSDELEQSLSFGWGGLRISSREFLDELFKVRADISHRVRTQESGRAPMRERVRDDIAKIFERWRRS</sequence>
<name>A0A2K8N430_9BACL</name>
<evidence type="ECO:0000313" key="1">
    <source>
        <dbReference type="EMBL" id="ATY83677.1"/>
    </source>
</evidence>
<proteinExistence type="predicted"/>
<dbReference type="KEGG" id="kyr:CVV65_00695"/>
<dbReference type="RefSeq" id="WP_100666535.1">
    <property type="nucleotide sequence ID" value="NZ_CP024955.1"/>
</dbReference>
<dbReference type="InterPro" id="IPR010298">
    <property type="entry name" value="YacP-like"/>
</dbReference>
<dbReference type="OrthoDB" id="9792160at2"/>
<dbReference type="PANTHER" id="PTHR34547">
    <property type="entry name" value="YACP-LIKE NYN DOMAIN PROTEIN"/>
    <property type="match status" value="1"/>
</dbReference>
<evidence type="ECO:0000313" key="2">
    <source>
        <dbReference type="Proteomes" id="UP000231932"/>
    </source>
</evidence>
<dbReference type="AlphaFoldDB" id="A0A2K8N430"/>
<evidence type="ECO:0008006" key="3">
    <source>
        <dbReference type="Google" id="ProtNLM"/>
    </source>
</evidence>
<keyword evidence="2" id="KW-1185">Reference proteome</keyword>
<protein>
    <recommendedName>
        <fullName evidence="3">Ribosome-dependent mRNA endonuclease</fullName>
    </recommendedName>
</protein>
<dbReference type="PANTHER" id="PTHR34547:SF1">
    <property type="entry name" value="YACP-LIKE NYN DOMAIN PROTEIN"/>
    <property type="match status" value="1"/>
</dbReference>
<reference evidence="2" key="1">
    <citation type="submission" date="2017-11" db="EMBL/GenBank/DDBJ databases">
        <title>Complete Genome Sequence of Kyrpidia sp. Strain EA-1, a thermophilic, hydrogen-oxidizing Bacterium, isolated from the Azores.</title>
        <authorList>
            <person name="Reiner J.E."/>
            <person name="Lapp C.J."/>
            <person name="Bunk B."/>
            <person name="Gescher J."/>
        </authorList>
    </citation>
    <scope>NUCLEOTIDE SEQUENCE [LARGE SCALE GENOMIC DNA]</scope>
    <source>
        <strain evidence="2">EA-1</strain>
    </source>
</reference>
<organism evidence="1 2">
    <name type="scientific">Kyrpidia spormannii</name>
    <dbReference type="NCBI Taxonomy" id="2055160"/>
    <lineage>
        <taxon>Bacteria</taxon>
        <taxon>Bacillati</taxon>
        <taxon>Bacillota</taxon>
        <taxon>Bacilli</taxon>
        <taxon>Bacillales</taxon>
        <taxon>Alicyclobacillaceae</taxon>
        <taxon>Kyrpidia</taxon>
    </lineage>
</organism>
<dbReference type="Proteomes" id="UP000231932">
    <property type="component" value="Chromosome"/>
</dbReference>
<dbReference type="CDD" id="cd10912">
    <property type="entry name" value="PIN_YacP-like"/>
    <property type="match status" value="1"/>
</dbReference>
<dbReference type="EMBL" id="CP024955">
    <property type="protein sequence ID" value="ATY83677.1"/>
    <property type="molecule type" value="Genomic_DNA"/>
</dbReference>
<accession>A0A2K8N430</accession>